<evidence type="ECO:0000259" key="1">
    <source>
        <dbReference type="Pfam" id="PF01965"/>
    </source>
</evidence>
<proteinExistence type="predicted"/>
<dbReference type="RefSeq" id="WP_036850647.1">
    <property type="nucleotide sequence ID" value="NZ_JQJD01000010.1"/>
</dbReference>
<sequence>MKALLFFANGFEETEAIGTLDVLLRGGIDVRTVSITDDLTVEGAHGQKVIANTTISEVKDELVDALVLPGGMPGAANLAECSVLRDMLIRHHAEGKLVSAICAAPMALAKAGLLDGIDATCYPGFESELPNANHKTSGVVKIGQIITGRGPGYVFDFGLAILASLAGQSVADEVAAGLLLGGR</sequence>
<dbReference type="Pfam" id="PF01965">
    <property type="entry name" value="DJ-1_PfpI"/>
    <property type="match status" value="1"/>
</dbReference>
<dbReference type="InterPro" id="IPR050325">
    <property type="entry name" value="Prot/Nucl_acid_deglycase"/>
</dbReference>
<reference evidence="2 3" key="1">
    <citation type="submission" date="2014-08" db="EMBL/GenBank/DDBJ databases">
        <title>Porphyromonas cangingivalis strain:COT-109_OH1386 Genome sequencing.</title>
        <authorList>
            <person name="Wallis C."/>
            <person name="Deusch O."/>
            <person name="O'Flynn C."/>
            <person name="Davis I."/>
            <person name="Jospin G."/>
            <person name="Darling A.E."/>
            <person name="Coil D.A."/>
            <person name="Alexiev A."/>
            <person name="Horsfall A."/>
            <person name="Kirkwood N."/>
            <person name="Harris S."/>
            <person name="Eisen J.A."/>
        </authorList>
    </citation>
    <scope>NUCLEOTIDE SEQUENCE [LARGE SCALE GENOMIC DNA]</scope>
    <source>
        <strain evidence="3">COT-109 OH1386</strain>
    </source>
</reference>
<dbReference type="OrthoDB" id="9792284at2"/>
<accession>A0A0A2EY45</accession>
<dbReference type="eggNOG" id="COG0693">
    <property type="taxonomic scope" value="Bacteria"/>
</dbReference>
<dbReference type="Gene3D" id="3.40.50.880">
    <property type="match status" value="1"/>
</dbReference>
<dbReference type="PANTHER" id="PTHR48094:SF12">
    <property type="entry name" value="PARKINSON DISEASE PROTEIN 7 HOMOLOG"/>
    <property type="match status" value="1"/>
</dbReference>
<gene>
    <name evidence="2" type="ORF">HQ35_02310</name>
</gene>
<organism evidence="2 3">
    <name type="scientific">Porphyromonas cangingivalis</name>
    <dbReference type="NCBI Taxonomy" id="36874"/>
    <lineage>
        <taxon>Bacteria</taxon>
        <taxon>Pseudomonadati</taxon>
        <taxon>Bacteroidota</taxon>
        <taxon>Bacteroidia</taxon>
        <taxon>Bacteroidales</taxon>
        <taxon>Porphyromonadaceae</taxon>
        <taxon>Porphyromonas</taxon>
    </lineage>
</organism>
<dbReference type="AlphaFoldDB" id="A0A0A2EY45"/>
<dbReference type="STRING" id="36874.HQ34_04690"/>
<dbReference type="GO" id="GO:0005737">
    <property type="term" value="C:cytoplasm"/>
    <property type="evidence" value="ECO:0007669"/>
    <property type="project" value="TreeGrafter"/>
</dbReference>
<evidence type="ECO:0000313" key="3">
    <source>
        <dbReference type="Proteomes" id="UP000030125"/>
    </source>
</evidence>
<dbReference type="CDD" id="cd03135">
    <property type="entry name" value="GATase1_DJ-1"/>
    <property type="match status" value="1"/>
</dbReference>
<dbReference type="InterPro" id="IPR029062">
    <property type="entry name" value="Class_I_gatase-like"/>
</dbReference>
<keyword evidence="3" id="KW-1185">Reference proteome</keyword>
<feature type="domain" description="DJ-1/PfpI" evidence="1">
    <location>
        <begin position="1"/>
        <end position="163"/>
    </location>
</feature>
<dbReference type="InterPro" id="IPR006287">
    <property type="entry name" value="DJ-1"/>
</dbReference>
<protein>
    <submittedName>
        <fullName evidence="2">Thiamine biosynthesis protein ThiJ</fullName>
    </submittedName>
</protein>
<dbReference type="InterPro" id="IPR002818">
    <property type="entry name" value="DJ-1/PfpI"/>
</dbReference>
<dbReference type="EMBL" id="JQJD01000010">
    <property type="protein sequence ID" value="KGN82410.1"/>
    <property type="molecule type" value="Genomic_DNA"/>
</dbReference>
<dbReference type="PANTHER" id="PTHR48094">
    <property type="entry name" value="PROTEIN/NUCLEIC ACID DEGLYCASE DJ-1-RELATED"/>
    <property type="match status" value="1"/>
</dbReference>
<dbReference type="NCBIfam" id="TIGR01383">
    <property type="entry name" value="not_thiJ"/>
    <property type="match status" value="1"/>
</dbReference>
<dbReference type="Proteomes" id="UP000030125">
    <property type="component" value="Unassembled WGS sequence"/>
</dbReference>
<evidence type="ECO:0000313" key="2">
    <source>
        <dbReference type="EMBL" id="KGN82410.1"/>
    </source>
</evidence>
<comment type="caution">
    <text evidence="2">The sequence shown here is derived from an EMBL/GenBank/DDBJ whole genome shotgun (WGS) entry which is preliminary data.</text>
</comment>
<name>A0A0A2EY45_PORCN</name>
<dbReference type="SUPFAM" id="SSF52317">
    <property type="entry name" value="Class I glutamine amidotransferase-like"/>
    <property type="match status" value="1"/>
</dbReference>